<dbReference type="EMBL" id="FXWG01000003">
    <property type="protein sequence ID" value="SMQ74342.1"/>
    <property type="molecule type" value="Genomic_DNA"/>
</dbReference>
<evidence type="ECO:0000256" key="4">
    <source>
        <dbReference type="ARBA" id="ARBA00022679"/>
    </source>
</evidence>
<feature type="transmembrane region" description="Helical" evidence="9">
    <location>
        <begin position="238"/>
        <end position="261"/>
    </location>
</feature>
<reference evidence="12" key="1">
    <citation type="submission" date="2017-04" db="EMBL/GenBank/DDBJ databases">
        <authorList>
            <person name="Varghese N."/>
            <person name="Submissions S."/>
        </authorList>
    </citation>
    <scope>NUCLEOTIDE SEQUENCE [LARGE SCALE GENOMIC DNA]</scope>
</reference>
<dbReference type="Gene3D" id="3.30.450.40">
    <property type="match status" value="1"/>
</dbReference>
<evidence type="ECO:0000256" key="3">
    <source>
        <dbReference type="ARBA" id="ARBA00022553"/>
    </source>
</evidence>
<evidence type="ECO:0000256" key="9">
    <source>
        <dbReference type="SAM" id="Phobius"/>
    </source>
</evidence>
<evidence type="ECO:0000256" key="2">
    <source>
        <dbReference type="ARBA" id="ARBA00012438"/>
    </source>
</evidence>
<keyword evidence="8" id="KW-0902">Two-component regulatory system</keyword>
<dbReference type="EC" id="2.7.13.3" evidence="2"/>
<comment type="catalytic activity">
    <reaction evidence="1">
        <text>ATP + protein L-histidine = ADP + protein N-phospho-L-histidine.</text>
        <dbReference type="EC" id="2.7.13.3"/>
    </reaction>
</comment>
<keyword evidence="7" id="KW-0067">ATP-binding</keyword>
<name>A0A1Y6FNB3_9SPHN</name>
<dbReference type="InterPro" id="IPR004358">
    <property type="entry name" value="Sig_transdc_His_kin-like_C"/>
</dbReference>
<keyword evidence="5" id="KW-0547">Nucleotide-binding</keyword>
<feature type="transmembrane region" description="Helical" evidence="9">
    <location>
        <begin position="267"/>
        <end position="284"/>
    </location>
</feature>
<keyword evidence="4" id="KW-0808">Transferase</keyword>
<dbReference type="Proteomes" id="UP000194420">
    <property type="component" value="Unassembled WGS sequence"/>
</dbReference>
<feature type="transmembrane region" description="Helical" evidence="9">
    <location>
        <begin position="6"/>
        <end position="32"/>
    </location>
</feature>
<proteinExistence type="predicted"/>
<evidence type="ECO:0000259" key="10">
    <source>
        <dbReference type="PROSITE" id="PS50109"/>
    </source>
</evidence>
<dbReference type="PANTHER" id="PTHR43065:SF10">
    <property type="entry name" value="PEROXIDE STRESS-ACTIVATED HISTIDINE KINASE MAK3"/>
    <property type="match status" value="1"/>
</dbReference>
<dbReference type="PANTHER" id="PTHR43065">
    <property type="entry name" value="SENSOR HISTIDINE KINASE"/>
    <property type="match status" value="1"/>
</dbReference>
<evidence type="ECO:0000256" key="1">
    <source>
        <dbReference type="ARBA" id="ARBA00000085"/>
    </source>
</evidence>
<dbReference type="SMART" id="SM00387">
    <property type="entry name" value="HATPase_c"/>
    <property type="match status" value="1"/>
</dbReference>
<evidence type="ECO:0000256" key="5">
    <source>
        <dbReference type="ARBA" id="ARBA00022741"/>
    </source>
</evidence>
<dbReference type="GO" id="GO:0004673">
    <property type="term" value="F:protein histidine kinase activity"/>
    <property type="evidence" value="ECO:0007669"/>
    <property type="project" value="UniProtKB-EC"/>
</dbReference>
<organism evidence="11 12">
    <name type="scientific">Altererythrobacter xiamenensis</name>
    <dbReference type="NCBI Taxonomy" id="1316679"/>
    <lineage>
        <taxon>Bacteria</taxon>
        <taxon>Pseudomonadati</taxon>
        <taxon>Pseudomonadota</taxon>
        <taxon>Alphaproteobacteria</taxon>
        <taxon>Sphingomonadales</taxon>
        <taxon>Erythrobacteraceae</taxon>
        <taxon>Altererythrobacter</taxon>
    </lineage>
</organism>
<dbReference type="RefSeq" id="WP_086438432.1">
    <property type="nucleotide sequence ID" value="NZ_FXWG01000003.1"/>
</dbReference>
<dbReference type="GO" id="GO:0005524">
    <property type="term" value="F:ATP binding"/>
    <property type="evidence" value="ECO:0007669"/>
    <property type="project" value="UniProtKB-KW"/>
</dbReference>
<feature type="domain" description="Histidine kinase" evidence="10">
    <location>
        <begin position="491"/>
        <end position="693"/>
    </location>
</feature>
<dbReference type="InterPro" id="IPR005467">
    <property type="entry name" value="His_kinase_dom"/>
</dbReference>
<dbReference type="AlphaFoldDB" id="A0A1Y6FNB3"/>
<dbReference type="InterPro" id="IPR036890">
    <property type="entry name" value="HATPase_C_sf"/>
</dbReference>
<dbReference type="Pfam" id="PF02518">
    <property type="entry name" value="HATPase_c"/>
    <property type="match status" value="1"/>
</dbReference>
<dbReference type="PROSITE" id="PS50109">
    <property type="entry name" value="HIS_KIN"/>
    <property type="match status" value="1"/>
</dbReference>
<dbReference type="PROSITE" id="PS51257">
    <property type="entry name" value="PROKAR_LIPOPROTEIN"/>
    <property type="match status" value="1"/>
</dbReference>
<feature type="transmembrane region" description="Helical" evidence="9">
    <location>
        <begin position="170"/>
        <end position="191"/>
    </location>
</feature>
<keyword evidence="3" id="KW-0597">Phosphoprotein</keyword>
<evidence type="ECO:0000256" key="7">
    <source>
        <dbReference type="ARBA" id="ARBA00022840"/>
    </source>
</evidence>
<dbReference type="InterPro" id="IPR014265">
    <property type="entry name" value="XrtA/PrsK"/>
</dbReference>
<keyword evidence="6 11" id="KW-0418">Kinase</keyword>
<evidence type="ECO:0000256" key="8">
    <source>
        <dbReference type="ARBA" id="ARBA00023012"/>
    </source>
</evidence>
<keyword evidence="9" id="KW-0472">Membrane</keyword>
<evidence type="ECO:0000313" key="12">
    <source>
        <dbReference type="Proteomes" id="UP000194420"/>
    </source>
</evidence>
<keyword evidence="9" id="KW-0812">Transmembrane</keyword>
<evidence type="ECO:0000256" key="6">
    <source>
        <dbReference type="ARBA" id="ARBA00022777"/>
    </source>
</evidence>
<dbReference type="InterPro" id="IPR029016">
    <property type="entry name" value="GAF-like_dom_sf"/>
</dbReference>
<feature type="transmembrane region" description="Helical" evidence="9">
    <location>
        <begin position="137"/>
        <end position="158"/>
    </location>
</feature>
<dbReference type="InterPro" id="IPR003594">
    <property type="entry name" value="HATPase_dom"/>
</dbReference>
<accession>A0A1Y6FNB3</accession>
<sequence>MKDAAWHILPALSFILYLAGALACAISALWILRRGDAARSDRSAAIPAVMLTGLWCAFAAAFEPLSPPVLMLEAGRNLAWIYLLLKLFGNDGRDESMGAVKPVVFSLAFVSLLQPVLTVVAWRFAITPQLVELTFQIAMLLQMLVAIGALMLLHNLYAGAAASSRQLLRWSALSLAGVWAYDLNLFAIAYMSGEAPALLLATRGGAAMVLALSLAIGSSTASAGLQFKPSRAVTFQTLSLLVIGLYLMVMLIIAQSLPMIGGDFGRMAQVGFLIAASVIAVLWLPSNRARSWLRVTATKHLFQHRYDYRNEWLRFTRTISESGSETGAEVSFHERAVKAMADITDSPAGLLLAPNEEAVLELVARWRWPSIEVPAVAATYELAGLLEQESFILDLDVLREGGEFRGEREHVPGWLLDEPRAWAVVPLLHFDRLVGAVVLARPQAARRLDWEDFDLLRVVGQQLASYLAEQSGQQALMEASRFDEFNRRIAFVMHDIKNLASQLSLLARNAEKHAENPEFRADMLVTLRNSADKLNALLARLGRYGTGNTGAPEAVDIGALAEQMVERFRSVHPIVLNRADSCLAMADMEGLDQALVHLVQNAIDASPQDAPVFLEATVDGLNARIDVIDTGEGMSPEFIRRGLFKPFVSSKDGGFGIGAFEAREIIRAMGGRLSVESREEIGTRFTVWLPLHASTGLTRDECNVQSEVA</sequence>
<feature type="transmembrane region" description="Helical" evidence="9">
    <location>
        <begin position="100"/>
        <end position="125"/>
    </location>
</feature>
<dbReference type="NCBIfam" id="TIGR02916">
    <property type="entry name" value="PEP_his_kin"/>
    <property type="match status" value="1"/>
</dbReference>
<dbReference type="Gene3D" id="3.30.565.10">
    <property type="entry name" value="Histidine kinase-like ATPase, C-terminal domain"/>
    <property type="match status" value="1"/>
</dbReference>
<gene>
    <name evidence="11" type="ORF">SAMN06297468_2574</name>
</gene>
<keyword evidence="9" id="KW-1133">Transmembrane helix</keyword>
<evidence type="ECO:0000313" key="11">
    <source>
        <dbReference type="EMBL" id="SMQ74342.1"/>
    </source>
</evidence>
<dbReference type="SUPFAM" id="SSF55781">
    <property type="entry name" value="GAF domain-like"/>
    <property type="match status" value="1"/>
</dbReference>
<dbReference type="PRINTS" id="PR00344">
    <property type="entry name" value="BCTRLSENSOR"/>
</dbReference>
<protein>
    <recommendedName>
        <fullName evidence="2">histidine kinase</fullName>
        <ecNumber evidence="2">2.7.13.3</ecNumber>
    </recommendedName>
</protein>
<dbReference type="GO" id="GO:0000160">
    <property type="term" value="P:phosphorelay signal transduction system"/>
    <property type="evidence" value="ECO:0007669"/>
    <property type="project" value="UniProtKB-KW"/>
</dbReference>
<dbReference type="SUPFAM" id="SSF55874">
    <property type="entry name" value="ATPase domain of HSP90 chaperone/DNA topoisomerase II/histidine kinase"/>
    <property type="match status" value="1"/>
</dbReference>
<dbReference type="OrthoDB" id="9785691at2"/>
<keyword evidence="12" id="KW-1185">Reference proteome</keyword>